<evidence type="ECO:0000313" key="9">
    <source>
        <dbReference type="Proteomes" id="UP000261003"/>
    </source>
</evidence>
<evidence type="ECO:0000313" key="4">
    <source>
        <dbReference type="EMBL" id="MCG0340090.1"/>
    </source>
</evidence>
<accession>A0A395UL12</accession>
<dbReference type="EMBL" id="WDBI01000006">
    <property type="protein sequence ID" value="KAB6528677.1"/>
    <property type="molecule type" value="Genomic_DNA"/>
</dbReference>
<proteinExistence type="predicted"/>
<reference evidence="12 13" key="2">
    <citation type="journal article" date="2019" name="Nat. Med.">
        <title>A library of human gut bacterial isolates paired with longitudinal multiomics data enables mechanistic microbiome research.</title>
        <authorList>
            <person name="Poyet M."/>
            <person name="Groussin M."/>
            <person name="Gibbons S.M."/>
            <person name="Avila-Pacheco J."/>
            <person name="Jiang X."/>
            <person name="Kearney S.M."/>
            <person name="Perrotta A.R."/>
            <person name="Berdy B."/>
            <person name="Zhao S."/>
            <person name="Lieberman T.D."/>
            <person name="Swanson P.K."/>
            <person name="Smith M."/>
            <person name="Roesemann S."/>
            <person name="Alexander J.E."/>
            <person name="Rich S.A."/>
            <person name="Livny J."/>
            <person name="Vlamakis H."/>
            <person name="Clish C."/>
            <person name="Bullock K."/>
            <person name="Deik A."/>
            <person name="Scott J."/>
            <person name="Pierce K.A."/>
            <person name="Xavier R.J."/>
            <person name="Alm E.J."/>
        </authorList>
    </citation>
    <scope>NUCLEOTIDE SEQUENCE [LARGE SCALE GENOMIC DNA]</scope>
    <source>
        <strain evidence="2 12">BIOML-A111</strain>
        <strain evidence="1 14">BIOML-A122</strain>
        <strain evidence="3 13">BIOML-A98</strain>
    </source>
</reference>
<dbReference type="EMBL" id="WDAL01000038">
    <property type="protein sequence ID" value="KAB6632183.1"/>
    <property type="molecule type" value="Genomic_DNA"/>
</dbReference>
<dbReference type="EMBL" id="JAKKWZ010000013">
    <property type="protein sequence ID" value="MCG0340090.1"/>
    <property type="molecule type" value="Genomic_DNA"/>
</dbReference>
<organism evidence="7 10">
    <name type="scientific">Phocaeicola vulgatus</name>
    <name type="common">Bacteroides vulgatus</name>
    <dbReference type="NCBI Taxonomy" id="821"/>
    <lineage>
        <taxon>Bacteria</taxon>
        <taxon>Pseudomonadati</taxon>
        <taxon>Bacteroidota</taxon>
        <taxon>Bacteroidia</taxon>
        <taxon>Bacteroidales</taxon>
        <taxon>Bacteroidaceae</taxon>
        <taxon>Phocaeicola</taxon>
    </lineage>
</organism>
<dbReference type="Proteomes" id="UP000437431">
    <property type="component" value="Unassembled WGS sequence"/>
</dbReference>
<evidence type="ECO:0000313" key="10">
    <source>
        <dbReference type="Proteomes" id="UP000266497"/>
    </source>
</evidence>
<dbReference type="Proteomes" id="UP000285469">
    <property type="component" value="Unassembled WGS sequence"/>
</dbReference>
<dbReference type="EMBL" id="QSTG01000052">
    <property type="protein sequence ID" value="RGM39213.1"/>
    <property type="molecule type" value="Genomic_DNA"/>
</dbReference>
<dbReference type="Proteomes" id="UP000261003">
    <property type="component" value="Unassembled WGS sequence"/>
</dbReference>
<dbReference type="EMBL" id="JABDSI010000115">
    <property type="protein sequence ID" value="NMW40670.1"/>
    <property type="molecule type" value="Genomic_DNA"/>
</dbReference>
<comment type="caution">
    <text evidence="7">The sequence shown here is derived from an EMBL/GenBank/DDBJ whole genome shotgun (WGS) entry which is preliminary data.</text>
</comment>
<evidence type="ECO:0000313" key="5">
    <source>
        <dbReference type="EMBL" id="NMW40670.1"/>
    </source>
</evidence>
<dbReference type="Proteomes" id="UP000462015">
    <property type="component" value="Unassembled WGS sequence"/>
</dbReference>
<dbReference type="EMBL" id="QSAI01000007">
    <property type="protein sequence ID" value="RGW49238.1"/>
    <property type="molecule type" value="Genomic_DNA"/>
</dbReference>
<reference evidence="4" key="4">
    <citation type="submission" date="2022-01" db="EMBL/GenBank/DDBJ databases">
        <authorList>
            <person name="Mingchao X."/>
        </authorList>
    </citation>
    <scope>NUCLEOTIDE SEQUENCE</scope>
    <source>
        <strain evidence="4">Bv4372</strain>
    </source>
</reference>
<dbReference type="Proteomes" id="UP000266497">
    <property type="component" value="Unassembled WGS sequence"/>
</dbReference>
<dbReference type="EMBL" id="QRUD01000071">
    <property type="protein sequence ID" value="RGR33686.1"/>
    <property type="molecule type" value="Genomic_DNA"/>
</dbReference>
<dbReference type="RefSeq" id="WP_117694477.1">
    <property type="nucleotide sequence ID" value="NZ_CP143952.1"/>
</dbReference>
<protein>
    <submittedName>
        <fullName evidence="7">Uncharacterized protein</fullName>
    </submittedName>
</protein>
<evidence type="ECO:0000313" key="14">
    <source>
        <dbReference type="Proteomes" id="UP000469427"/>
    </source>
</evidence>
<evidence type="ECO:0000313" key="1">
    <source>
        <dbReference type="EMBL" id="KAB6528677.1"/>
    </source>
</evidence>
<evidence type="ECO:0000313" key="15">
    <source>
        <dbReference type="Proteomes" id="UP000583639"/>
    </source>
</evidence>
<dbReference type="Proteomes" id="UP001201179">
    <property type="component" value="Unassembled WGS sequence"/>
</dbReference>
<name>A0A395UL12_PHOVU</name>
<reference evidence="9 10" key="1">
    <citation type="submission" date="2018-08" db="EMBL/GenBank/DDBJ databases">
        <title>A genome reference for cultivated species of the human gut microbiota.</title>
        <authorList>
            <person name="Zou Y."/>
            <person name="Xue W."/>
            <person name="Luo G."/>
        </authorList>
    </citation>
    <scope>NUCLEOTIDE SEQUENCE [LARGE SCALE GENOMIC DNA]</scope>
    <source>
        <strain evidence="8 11">AF12-25</strain>
        <strain evidence="7 10">AF25-30LB</strain>
        <strain evidence="6 9">OM08-13BH</strain>
    </source>
</reference>
<gene>
    <name evidence="8" type="ORF">DWV70_05585</name>
    <name evidence="7" type="ORF">DWY53_19075</name>
    <name evidence="6" type="ORF">DXC16_20885</name>
    <name evidence="3" type="ORF">GAY12_17270</name>
    <name evidence="2" type="ORF">GAY79_08970</name>
    <name evidence="1" type="ORF">GAY98_05040</name>
    <name evidence="5" type="ORF">HKQ55_11065</name>
    <name evidence="4" type="ORF">L4X52_08835</name>
</gene>
<evidence type="ECO:0000313" key="2">
    <source>
        <dbReference type="EMBL" id="KAB6561326.1"/>
    </source>
</evidence>
<evidence type="ECO:0000313" key="7">
    <source>
        <dbReference type="EMBL" id="RGR33686.1"/>
    </source>
</evidence>
<dbReference type="EMBL" id="WDAY01000016">
    <property type="protein sequence ID" value="KAB6561326.1"/>
    <property type="molecule type" value="Genomic_DNA"/>
</dbReference>
<dbReference type="Proteomes" id="UP000583639">
    <property type="component" value="Unassembled WGS sequence"/>
</dbReference>
<dbReference type="Proteomes" id="UP000469427">
    <property type="component" value="Unassembled WGS sequence"/>
</dbReference>
<evidence type="ECO:0000313" key="11">
    <source>
        <dbReference type="Proteomes" id="UP000285469"/>
    </source>
</evidence>
<dbReference type="AlphaFoldDB" id="A0A395UL12"/>
<evidence type="ECO:0000313" key="12">
    <source>
        <dbReference type="Proteomes" id="UP000437431"/>
    </source>
</evidence>
<sequence>MEKLNSICLNIRVAFRKRDKDSMILFSNMLWEHLDNEGWKVSEDYWVYNDKHLLDRGIACTIQSFMFSDSSYDGKKRKYAFMIQAMFELCRGLRFDSNSKYMRAEYAYWFFFCFCSNISLLQSMMEATLKDYKKTVNDENMLIIPFLILNHLNQFCIEKDNIEMTYTPLFDTKNGLDEKDYLKLFNQYQDIAIPLLQEAESNPNIEFNLESLEQESELVYEFFLRYVMLGQSSSIYKSIIKYQEL</sequence>
<evidence type="ECO:0000313" key="6">
    <source>
        <dbReference type="EMBL" id="RGM39213.1"/>
    </source>
</evidence>
<evidence type="ECO:0000313" key="13">
    <source>
        <dbReference type="Proteomes" id="UP000462015"/>
    </source>
</evidence>
<reference evidence="5 15" key="3">
    <citation type="submission" date="2020-04" db="EMBL/GenBank/DDBJ databases">
        <title>A novel gut-associated lysogenic phage, Bacteroides phage BV01, alters the host transcriptome and bile acid metabolism in Bacteroides vulgatus.</title>
        <authorList>
            <person name="Campbell D.E."/>
            <person name="Ly L."/>
            <person name="Ridlon J.M."/>
            <person name="Hsiao A."/>
            <person name="Degnan P.H."/>
        </authorList>
    </citation>
    <scope>NUCLEOTIDE SEQUENCE [LARGE SCALE GENOMIC DNA]</scope>
    <source>
        <strain evidence="5 15">VPI-BV8526</strain>
    </source>
</reference>
<evidence type="ECO:0000313" key="8">
    <source>
        <dbReference type="EMBL" id="RGW49238.1"/>
    </source>
</evidence>
<evidence type="ECO:0000313" key="3">
    <source>
        <dbReference type="EMBL" id="KAB6632183.1"/>
    </source>
</evidence>